<dbReference type="Proteomes" id="UP001153331">
    <property type="component" value="Unassembled WGS sequence"/>
</dbReference>
<evidence type="ECO:0000313" key="2">
    <source>
        <dbReference type="Proteomes" id="UP001153331"/>
    </source>
</evidence>
<proteinExistence type="predicted"/>
<gene>
    <name evidence="1" type="ORF">OPT61_g1622</name>
</gene>
<protein>
    <submittedName>
        <fullName evidence="1">Uncharacterized protein</fullName>
    </submittedName>
</protein>
<organism evidence="1 2">
    <name type="scientific">Boeremia exigua</name>
    <dbReference type="NCBI Taxonomy" id="749465"/>
    <lineage>
        <taxon>Eukaryota</taxon>
        <taxon>Fungi</taxon>
        <taxon>Dikarya</taxon>
        <taxon>Ascomycota</taxon>
        <taxon>Pezizomycotina</taxon>
        <taxon>Dothideomycetes</taxon>
        <taxon>Pleosporomycetidae</taxon>
        <taxon>Pleosporales</taxon>
        <taxon>Pleosporineae</taxon>
        <taxon>Didymellaceae</taxon>
        <taxon>Boeremia</taxon>
    </lineage>
</organism>
<accession>A0ACC2IPR5</accession>
<keyword evidence="2" id="KW-1185">Reference proteome</keyword>
<sequence length="166" mass="19303">MYRCRHEKGEDPYASGNENRRRNRDRLNDDIERRNFLRRLGREGHGPPGLPPFGLGAYASSGPPRPPGYLGCSRPWSPRFYPSPNDDDFDSDYYDSPSPWYSPRPPPYYGTSPVSTRALCSQFLGSGRRGRRGGRSHRQYHDDDDEDDYIYGYSSIPLFLRRSRRY</sequence>
<name>A0ACC2IPR5_9PLEO</name>
<comment type="caution">
    <text evidence="1">The sequence shown here is derived from an EMBL/GenBank/DDBJ whole genome shotgun (WGS) entry which is preliminary data.</text>
</comment>
<dbReference type="EMBL" id="JAPHNI010000066">
    <property type="protein sequence ID" value="KAJ8117103.1"/>
    <property type="molecule type" value="Genomic_DNA"/>
</dbReference>
<evidence type="ECO:0000313" key="1">
    <source>
        <dbReference type="EMBL" id="KAJ8117103.1"/>
    </source>
</evidence>
<reference evidence="1" key="1">
    <citation type="submission" date="2022-11" db="EMBL/GenBank/DDBJ databases">
        <title>Genome Sequence of Boeremia exigua.</title>
        <authorList>
            <person name="Buettner E."/>
        </authorList>
    </citation>
    <scope>NUCLEOTIDE SEQUENCE</scope>
    <source>
        <strain evidence="1">CU02</strain>
    </source>
</reference>